<dbReference type="CDD" id="cd00082">
    <property type="entry name" value="HisKA"/>
    <property type="match status" value="1"/>
</dbReference>
<dbReference type="SUPFAM" id="SSF55874">
    <property type="entry name" value="ATPase domain of HSP90 chaperone/DNA topoisomerase II/histidine kinase"/>
    <property type="match status" value="1"/>
</dbReference>
<dbReference type="InterPro" id="IPR003594">
    <property type="entry name" value="HATPase_dom"/>
</dbReference>
<proteinExistence type="predicted"/>
<dbReference type="InterPro" id="IPR004358">
    <property type="entry name" value="Sig_transdc_His_kin-like_C"/>
</dbReference>
<gene>
    <name evidence="14" type="ORF">Thini_0524</name>
</gene>
<dbReference type="Pfam" id="PF02518">
    <property type="entry name" value="HATPase_c"/>
    <property type="match status" value="1"/>
</dbReference>
<dbReference type="SMART" id="SM00388">
    <property type="entry name" value="HisKA"/>
    <property type="match status" value="1"/>
</dbReference>
<evidence type="ECO:0000256" key="5">
    <source>
        <dbReference type="ARBA" id="ARBA00022679"/>
    </source>
</evidence>
<dbReference type="GO" id="GO:0005886">
    <property type="term" value="C:plasma membrane"/>
    <property type="evidence" value="ECO:0007669"/>
    <property type="project" value="TreeGrafter"/>
</dbReference>
<dbReference type="SMART" id="SM00304">
    <property type="entry name" value="HAMP"/>
    <property type="match status" value="1"/>
</dbReference>
<protein>
    <recommendedName>
        <fullName evidence="3">histidine kinase</fullName>
        <ecNumber evidence="3">2.7.13.3</ecNumber>
    </recommendedName>
</protein>
<dbReference type="CDD" id="cd06225">
    <property type="entry name" value="HAMP"/>
    <property type="match status" value="1"/>
</dbReference>
<evidence type="ECO:0000259" key="12">
    <source>
        <dbReference type="PROSITE" id="PS50109"/>
    </source>
</evidence>
<evidence type="ECO:0000256" key="1">
    <source>
        <dbReference type="ARBA" id="ARBA00000085"/>
    </source>
</evidence>
<keyword evidence="9" id="KW-0902">Two-component regulatory system</keyword>
<dbReference type="PANTHER" id="PTHR45436">
    <property type="entry name" value="SENSOR HISTIDINE KINASE YKOH"/>
    <property type="match status" value="1"/>
</dbReference>
<dbReference type="PRINTS" id="PR00344">
    <property type="entry name" value="BCTRLSENSOR"/>
</dbReference>
<dbReference type="SUPFAM" id="SSF158472">
    <property type="entry name" value="HAMP domain-like"/>
    <property type="match status" value="1"/>
</dbReference>
<dbReference type="AlphaFoldDB" id="A0A656HAL9"/>
<sequence precursor="true">MTRKLFNTSAFRLSLVYALIFSIVAAGALGFIYRMAKGQMQQQTDDRLQLETDALLNLYRNMAVEGLIDAIRVRNSENGSRYLISRLVHRSQLDLTKDIDFEAISQNPTQVVTTLPLSHVIGEKGHDEPARLMLTILPGGYQLLVVTDLKEQHTLLDRLLQTVLAASAIIFTLALAGGSFMGYNVQRRINAVSQTANDIISGDLSRRMPVTSRNDEFDSLSRVLNTMLARTEQLMQSMREVTDNLAHDLRNPLNRLRNRLEATQYHPNDQNDYPQLVQDTIVEVDDLIRTFNALLSIAQIESAQQRKDWAEVDLGALAEELADLYTAVAEEEDITLTYHAEPGLHIHGHRQLLAQAITNLLDNAVKYTPAGGHINLNASALNGHILISVADNGPGIPPDKHGQVFKRFTRLDNARSTPGNGLGLSLVKAVADLHGAEVQLQDNHPGLTASITFAR</sequence>
<dbReference type="Proteomes" id="UP000005317">
    <property type="component" value="Unassembled WGS sequence"/>
</dbReference>
<keyword evidence="6 11" id="KW-0812">Transmembrane</keyword>
<dbReference type="PROSITE" id="PS50109">
    <property type="entry name" value="HIS_KIN"/>
    <property type="match status" value="1"/>
</dbReference>
<keyword evidence="5" id="KW-0808">Transferase</keyword>
<feature type="transmembrane region" description="Helical" evidence="11">
    <location>
        <begin position="159"/>
        <end position="183"/>
    </location>
</feature>
<name>A0A656HAL9_THINJ</name>
<keyword evidence="8 11" id="KW-1133">Transmembrane helix</keyword>
<dbReference type="PANTHER" id="PTHR45436:SF8">
    <property type="entry name" value="HISTIDINE KINASE"/>
    <property type="match status" value="1"/>
</dbReference>
<keyword evidence="10 11" id="KW-0472">Membrane</keyword>
<reference evidence="15" key="1">
    <citation type="journal article" date="2011" name="Stand. Genomic Sci.">
        <title>Genome sequence of the filamentous, gliding Thiothrix nivea neotype strain (JP2(T)).</title>
        <authorList>
            <person name="Lapidus A."/>
            <person name="Nolan M."/>
            <person name="Lucas S."/>
            <person name="Glavina Del Rio T."/>
            <person name="Tice H."/>
            <person name="Cheng J.F."/>
            <person name="Tapia R."/>
            <person name="Han C."/>
            <person name="Goodwin L."/>
            <person name="Pitluck S."/>
            <person name="Liolios K."/>
            <person name="Pagani I."/>
            <person name="Ivanova N."/>
            <person name="Huntemann M."/>
            <person name="Mavromatis K."/>
            <person name="Mikhailova N."/>
            <person name="Pati A."/>
            <person name="Chen A."/>
            <person name="Palaniappan K."/>
            <person name="Land M."/>
            <person name="Brambilla E.M."/>
            <person name="Rohde M."/>
            <person name="Abt B."/>
            <person name="Verbarg S."/>
            <person name="Goker M."/>
            <person name="Bristow J."/>
            <person name="Eisen J.A."/>
            <person name="Markowitz V."/>
            <person name="Hugenholtz P."/>
            <person name="Kyrpides N.C."/>
            <person name="Klenk H.P."/>
            <person name="Woyke T."/>
        </authorList>
    </citation>
    <scope>NUCLEOTIDE SEQUENCE [LARGE SCALE GENOMIC DNA]</scope>
    <source>
        <strain evidence="15">ATCC 35100 / DSM 5205 / JP2</strain>
    </source>
</reference>
<evidence type="ECO:0000256" key="9">
    <source>
        <dbReference type="ARBA" id="ARBA00023012"/>
    </source>
</evidence>
<evidence type="ECO:0000256" key="2">
    <source>
        <dbReference type="ARBA" id="ARBA00004370"/>
    </source>
</evidence>
<dbReference type="CDD" id="cd00075">
    <property type="entry name" value="HATPase"/>
    <property type="match status" value="1"/>
</dbReference>
<evidence type="ECO:0000313" key="14">
    <source>
        <dbReference type="EMBL" id="EIJ33162.1"/>
    </source>
</evidence>
<keyword evidence="7 14" id="KW-0418">Kinase</keyword>
<evidence type="ECO:0000256" key="11">
    <source>
        <dbReference type="SAM" id="Phobius"/>
    </source>
</evidence>
<dbReference type="Gene3D" id="3.30.565.10">
    <property type="entry name" value="Histidine kinase-like ATPase, C-terminal domain"/>
    <property type="match status" value="1"/>
</dbReference>
<feature type="transmembrane region" description="Helical" evidence="11">
    <location>
        <begin position="15"/>
        <end position="33"/>
    </location>
</feature>
<keyword evidence="4" id="KW-0597">Phosphoprotein</keyword>
<dbReference type="InterPro" id="IPR003661">
    <property type="entry name" value="HisK_dim/P_dom"/>
</dbReference>
<dbReference type="PROSITE" id="PS50885">
    <property type="entry name" value="HAMP"/>
    <property type="match status" value="1"/>
</dbReference>
<dbReference type="InterPro" id="IPR036097">
    <property type="entry name" value="HisK_dim/P_sf"/>
</dbReference>
<dbReference type="InterPro" id="IPR050428">
    <property type="entry name" value="TCS_sensor_his_kinase"/>
</dbReference>
<dbReference type="Gene3D" id="6.10.340.10">
    <property type="match status" value="1"/>
</dbReference>
<comment type="subcellular location">
    <subcellularLocation>
        <location evidence="2">Membrane</location>
    </subcellularLocation>
</comment>
<dbReference type="EMBL" id="JH651384">
    <property type="protein sequence ID" value="EIJ33162.1"/>
    <property type="molecule type" value="Genomic_DNA"/>
</dbReference>
<dbReference type="Gene3D" id="1.10.287.130">
    <property type="match status" value="1"/>
</dbReference>
<evidence type="ECO:0000259" key="13">
    <source>
        <dbReference type="PROSITE" id="PS50885"/>
    </source>
</evidence>
<accession>A0A656HAL9</accession>
<dbReference type="GO" id="GO:0000155">
    <property type="term" value="F:phosphorelay sensor kinase activity"/>
    <property type="evidence" value="ECO:0007669"/>
    <property type="project" value="InterPro"/>
</dbReference>
<dbReference type="EC" id="2.7.13.3" evidence="3"/>
<evidence type="ECO:0000256" key="8">
    <source>
        <dbReference type="ARBA" id="ARBA00022989"/>
    </source>
</evidence>
<dbReference type="SMART" id="SM00387">
    <property type="entry name" value="HATPase_c"/>
    <property type="match status" value="1"/>
</dbReference>
<dbReference type="SUPFAM" id="SSF47384">
    <property type="entry name" value="Homodimeric domain of signal transducing histidine kinase"/>
    <property type="match status" value="1"/>
</dbReference>
<organism evidence="14 15">
    <name type="scientific">Thiothrix nivea (strain ATCC 35100 / DSM 5205 / JP2)</name>
    <dbReference type="NCBI Taxonomy" id="870187"/>
    <lineage>
        <taxon>Bacteria</taxon>
        <taxon>Pseudomonadati</taxon>
        <taxon>Pseudomonadota</taxon>
        <taxon>Gammaproteobacteria</taxon>
        <taxon>Thiotrichales</taxon>
        <taxon>Thiotrichaceae</taxon>
        <taxon>Thiothrix</taxon>
    </lineage>
</organism>
<feature type="domain" description="HAMP" evidence="13">
    <location>
        <begin position="183"/>
        <end position="236"/>
    </location>
</feature>
<comment type="catalytic activity">
    <reaction evidence="1">
        <text>ATP + protein L-histidine = ADP + protein N-phospho-L-histidine.</text>
        <dbReference type="EC" id="2.7.13.3"/>
    </reaction>
</comment>
<evidence type="ECO:0000256" key="6">
    <source>
        <dbReference type="ARBA" id="ARBA00022692"/>
    </source>
</evidence>
<dbReference type="RefSeq" id="WP_002707116.1">
    <property type="nucleotide sequence ID" value="NZ_JH651384.1"/>
</dbReference>
<evidence type="ECO:0000256" key="3">
    <source>
        <dbReference type="ARBA" id="ARBA00012438"/>
    </source>
</evidence>
<evidence type="ECO:0000256" key="7">
    <source>
        <dbReference type="ARBA" id="ARBA00022777"/>
    </source>
</evidence>
<dbReference type="InterPro" id="IPR036890">
    <property type="entry name" value="HATPase_C_sf"/>
</dbReference>
<dbReference type="InterPro" id="IPR005467">
    <property type="entry name" value="His_kinase_dom"/>
</dbReference>
<dbReference type="InterPro" id="IPR003660">
    <property type="entry name" value="HAMP_dom"/>
</dbReference>
<dbReference type="Pfam" id="PF00672">
    <property type="entry name" value="HAMP"/>
    <property type="match status" value="1"/>
</dbReference>
<dbReference type="Pfam" id="PF00512">
    <property type="entry name" value="HisKA"/>
    <property type="match status" value="1"/>
</dbReference>
<evidence type="ECO:0000256" key="4">
    <source>
        <dbReference type="ARBA" id="ARBA00022553"/>
    </source>
</evidence>
<keyword evidence="15" id="KW-1185">Reference proteome</keyword>
<evidence type="ECO:0000313" key="15">
    <source>
        <dbReference type="Proteomes" id="UP000005317"/>
    </source>
</evidence>
<feature type="domain" description="Histidine kinase" evidence="12">
    <location>
        <begin position="244"/>
        <end position="455"/>
    </location>
</feature>
<evidence type="ECO:0000256" key="10">
    <source>
        <dbReference type="ARBA" id="ARBA00023136"/>
    </source>
</evidence>